<dbReference type="PANTHER" id="PTHR18901">
    <property type="entry name" value="2-DEOXYGLUCOSE-6-PHOSPHATE PHOSPHATASE 2"/>
    <property type="match status" value="1"/>
</dbReference>
<dbReference type="SUPFAM" id="SSF56784">
    <property type="entry name" value="HAD-like"/>
    <property type="match status" value="1"/>
</dbReference>
<dbReference type="Proteomes" id="UP000198847">
    <property type="component" value="Unassembled WGS sequence"/>
</dbReference>
<dbReference type="InterPro" id="IPR010976">
    <property type="entry name" value="B-phosphoglucomutase_hydrolase"/>
</dbReference>
<dbReference type="NCBIfam" id="TIGR01549">
    <property type="entry name" value="HAD-SF-IA-v1"/>
    <property type="match status" value="1"/>
</dbReference>
<dbReference type="SFLD" id="SFLDG01129">
    <property type="entry name" value="C1.5:_HAD__Beta-PGM__Phosphata"/>
    <property type="match status" value="1"/>
</dbReference>
<dbReference type="OrthoDB" id="9797743at2"/>
<dbReference type="NCBIfam" id="TIGR01509">
    <property type="entry name" value="HAD-SF-IA-v3"/>
    <property type="match status" value="1"/>
</dbReference>
<dbReference type="InterPro" id="IPR041492">
    <property type="entry name" value="HAD_2"/>
</dbReference>
<dbReference type="InterPro" id="IPR023198">
    <property type="entry name" value="PGP-like_dom2"/>
</dbReference>
<comment type="similarity">
    <text evidence="1">Belongs to the HAD-like hydrolase superfamily. CbbY/CbbZ/Gph/YieH family.</text>
</comment>
<dbReference type="Pfam" id="PF13419">
    <property type="entry name" value="HAD_2"/>
    <property type="match status" value="1"/>
</dbReference>
<evidence type="ECO:0000256" key="1">
    <source>
        <dbReference type="ARBA" id="ARBA00006171"/>
    </source>
</evidence>
<dbReference type="InterPro" id="IPR006439">
    <property type="entry name" value="HAD-SF_hydro_IA"/>
</dbReference>
<gene>
    <name evidence="2" type="ORF">SAMN04490178_12327</name>
</gene>
<dbReference type="NCBIfam" id="TIGR02009">
    <property type="entry name" value="PGMB-YQAB-SF"/>
    <property type="match status" value="1"/>
</dbReference>
<dbReference type="AlphaFoldDB" id="A0A1H8XF78"/>
<sequence length="240" mass="27072">MTKGQNNPGVPIKAVIFDLDGTLIDSEPNYYESDKKLLKEYDIDFTEEMGLKYVGISSLDMIKEIKQSFQITESLESLMEKKNRYYLDIARENTKVFPEMFSFLRRLQAENMPMAIASGSSVEVIELLASITGIASYFQLFVSAEEVAKGKPAPDIFLETARRLRVPPENCLVLEDSQYGVEAAKQAGMYCISFPFPPVQPLPASFQKADVLYKKGMAEFSAKHAFAWVQKMLGNQADFR</sequence>
<dbReference type="SFLD" id="SFLDG01135">
    <property type="entry name" value="C1.5.6:_HAD__Beta-PGM__Phospha"/>
    <property type="match status" value="1"/>
</dbReference>
<evidence type="ECO:0000313" key="2">
    <source>
        <dbReference type="EMBL" id="SEP38515.1"/>
    </source>
</evidence>
<name>A0A1H8XF78_9FIRM</name>
<dbReference type="RefSeq" id="WP_091749838.1">
    <property type="nucleotide sequence ID" value="NZ_FODY01000023.1"/>
</dbReference>
<dbReference type="CDD" id="cd07505">
    <property type="entry name" value="HAD_BPGM-like"/>
    <property type="match status" value="1"/>
</dbReference>
<protein>
    <recommendedName>
        <fullName evidence="4">Haloacid dehalogenase superfamily, subfamily IA, variant 3 with third motif having DD or ED</fullName>
    </recommendedName>
</protein>
<proteinExistence type="inferred from homology"/>
<organism evidence="2 3">
    <name type="scientific">Propionispora vibrioides</name>
    <dbReference type="NCBI Taxonomy" id="112903"/>
    <lineage>
        <taxon>Bacteria</taxon>
        <taxon>Bacillati</taxon>
        <taxon>Bacillota</taxon>
        <taxon>Negativicutes</taxon>
        <taxon>Selenomonadales</taxon>
        <taxon>Sporomusaceae</taxon>
        <taxon>Propionispora</taxon>
    </lineage>
</organism>
<evidence type="ECO:0000313" key="3">
    <source>
        <dbReference type="Proteomes" id="UP000198847"/>
    </source>
</evidence>
<dbReference type="PRINTS" id="PR00413">
    <property type="entry name" value="HADHALOGNASE"/>
</dbReference>
<reference evidence="2 3" key="1">
    <citation type="submission" date="2016-10" db="EMBL/GenBank/DDBJ databases">
        <authorList>
            <person name="de Groot N.N."/>
        </authorList>
    </citation>
    <scope>NUCLEOTIDE SEQUENCE [LARGE SCALE GENOMIC DNA]</scope>
    <source>
        <strain evidence="2 3">DSM 13305</strain>
    </source>
</reference>
<dbReference type="InterPro" id="IPR036412">
    <property type="entry name" value="HAD-like_sf"/>
</dbReference>
<dbReference type="STRING" id="112903.SAMN04490178_12327"/>
<dbReference type="PANTHER" id="PTHR18901:SF38">
    <property type="entry name" value="PSEUDOURIDINE-5'-PHOSPHATASE"/>
    <property type="match status" value="1"/>
</dbReference>
<dbReference type="InterPro" id="IPR023214">
    <property type="entry name" value="HAD_sf"/>
</dbReference>
<keyword evidence="3" id="KW-1185">Reference proteome</keyword>
<dbReference type="EMBL" id="FODY01000023">
    <property type="protein sequence ID" value="SEP38515.1"/>
    <property type="molecule type" value="Genomic_DNA"/>
</dbReference>
<dbReference type="Gene3D" id="1.10.150.240">
    <property type="entry name" value="Putative phosphatase, domain 2"/>
    <property type="match status" value="1"/>
</dbReference>
<dbReference type="SFLD" id="SFLDS00003">
    <property type="entry name" value="Haloacid_Dehalogenase"/>
    <property type="match status" value="1"/>
</dbReference>
<evidence type="ECO:0008006" key="4">
    <source>
        <dbReference type="Google" id="ProtNLM"/>
    </source>
</evidence>
<dbReference type="Gene3D" id="3.40.50.1000">
    <property type="entry name" value="HAD superfamily/HAD-like"/>
    <property type="match status" value="1"/>
</dbReference>
<accession>A0A1H8XF78</accession>